<dbReference type="Proteomes" id="UP001501237">
    <property type="component" value="Unassembled WGS sequence"/>
</dbReference>
<evidence type="ECO:0000313" key="1">
    <source>
        <dbReference type="EMBL" id="GAA3223290.1"/>
    </source>
</evidence>
<sequence>MSPIDPRTEINLGTGWQPLAGRVQEAAEVVITRGYSDEQASVEASHADLGLLNRDGLLSPRNPRSPYFGRFGRNTPIRVSVPYGESYLALPGTSGSCIKTPDAAVLDITGDIDIRVEVTLESWRLQQGLAAKWNTGGNNRSWALQVDDDGYLLMHSSPDGTIGARLLQASTIPVPITRGRLAVRATIDVTNGTSSVTTFYTAASLAGPWTQLGVAWYAAPTSIMSGNADVEVGSAILVGGTPAIGYLHAFELRSGIGGTVVANPALAAKTPGVTSWADTAPSPRTWTVQGAAVVDDRDYRFTGEIAALPPTSGKSGVDVTVPVQAAGILRRLGAGASSLFSTLRRGIMASSSTNPPVAYWPCEDQSGSTQIASPIPGVKPMLVTIEPPDFEAFDGFLCSDGLPTFTNSAWFGTVPSYATTTKHQVRFLLFLEGGVNGQRIFTVYTTGSIRALRLFYGTGGTLELRVFDETDTQISTSGVQGFAIDGKLCRLSIELTQVGANVSYSIVRLEAGAASGNFATTVVNNQTIGRVSRVGTNPGGGLTADTAAIGHISVHRDITSIFDLASQLNAFIGETAGARIARLCAEEGVPYLALGLAANTVAMGPQSPATLVELLSECAAADMGLLSERRDRLGLAYRPRTTLYNQQPALTLTYGQRGLEAFTPVDDDDGTRNSIEVTRSGGSSATAVLEEGPLSIQAPPAGVGRYEDSVTVNVAYDHLLDDQAWWRLHLGTVDEARYPQLGINIRAVSRTPGLRRAALGMDIGDRLAVTNLPDWLPPDVVSQIVLGYTETLTSQIHDLVPNCTPESPYRVAILDDDVLGRCDGEGTPLVADVDADDTTLLVDTTNVPAWTTSIDEFPFDVRVGGLGNEIMSVTEVSGPDGNMITGVGDWTPTGGTIAQDLAYAWSGSYAALLTTTGSPTQTYARPLAADRAYVTVGNPYTVELWARSSAGTVTVNAAIDWFRADGTYITTSSAGQALTAGVWTRLRVSGNAPANAARASFGPTVAGNPPNGTAVRVAAIKFGPIEKQQLTVVRGVNGIALPHAAGSDVRLADSMVLSL</sequence>
<organism evidence="1 2">
    <name type="scientific">Actinocorallia longicatena</name>
    <dbReference type="NCBI Taxonomy" id="111803"/>
    <lineage>
        <taxon>Bacteria</taxon>
        <taxon>Bacillati</taxon>
        <taxon>Actinomycetota</taxon>
        <taxon>Actinomycetes</taxon>
        <taxon>Streptosporangiales</taxon>
        <taxon>Thermomonosporaceae</taxon>
        <taxon>Actinocorallia</taxon>
    </lineage>
</organism>
<protein>
    <recommendedName>
        <fullName evidence="3">Carbohydrate binding protein</fullName>
    </recommendedName>
</protein>
<dbReference type="RefSeq" id="WP_344832544.1">
    <property type="nucleotide sequence ID" value="NZ_BAAAUV010000013.1"/>
</dbReference>
<reference evidence="2" key="1">
    <citation type="journal article" date="2019" name="Int. J. Syst. Evol. Microbiol.">
        <title>The Global Catalogue of Microorganisms (GCM) 10K type strain sequencing project: providing services to taxonomists for standard genome sequencing and annotation.</title>
        <authorList>
            <consortium name="The Broad Institute Genomics Platform"/>
            <consortium name="The Broad Institute Genome Sequencing Center for Infectious Disease"/>
            <person name="Wu L."/>
            <person name="Ma J."/>
        </authorList>
    </citation>
    <scope>NUCLEOTIDE SEQUENCE [LARGE SCALE GENOMIC DNA]</scope>
    <source>
        <strain evidence="2">JCM 9377</strain>
    </source>
</reference>
<keyword evidence="2" id="KW-1185">Reference proteome</keyword>
<evidence type="ECO:0000313" key="2">
    <source>
        <dbReference type="Proteomes" id="UP001501237"/>
    </source>
</evidence>
<name>A0ABP6QEN1_9ACTN</name>
<evidence type="ECO:0008006" key="3">
    <source>
        <dbReference type="Google" id="ProtNLM"/>
    </source>
</evidence>
<gene>
    <name evidence="1" type="ORF">GCM10010468_49720</name>
</gene>
<dbReference type="Gene3D" id="2.60.120.260">
    <property type="entry name" value="Galactose-binding domain-like"/>
    <property type="match status" value="1"/>
</dbReference>
<dbReference type="InterPro" id="IPR008979">
    <property type="entry name" value="Galactose-bd-like_sf"/>
</dbReference>
<dbReference type="EMBL" id="BAAAUV010000013">
    <property type="protein sequence ID" value="GAA3223290.1"/>
    <property type="molecule type" value="Genomic_DNA"/>
</dbReference>
<comment type="caution">
    <text evidence="1">The sequence shown here is derived from an EMBL/GenBank/DDBJ whole genome shotgun (WGS) entry which is preliminary data.</text>
</comment>
<proteinExistence type="predicted"/>
<accession>A0ABP6QEN1</accession>
<dbReference type="SUPFAM" id="SSF49785">
    <property type="entry name" value="Galactose-binding domain-like"/>
    <property type="match status" value="1"/>
</dbReference>